<proteinExistence type="predicted"/>
<dbReference type="EMBL" id="GITU01010855">
    <property type="protein sequence ID" value="MBC1179558.1"/>
    <property type="molecule type" value="Transcribed_RNA"/>
</dbReference>
<evidence type="ECO:0000313" key="1">
    <source>
        <dbReference type="EMBL" id="MBC1179558.1"/>
    </source>
</evidence>
<protein>
    <submittedName>
        <fullName evidence="1">Uncharacterized protein</fullName>
    </submittedName>
</protein>
<accession>A0A7G3B5I6</accession>
<name>A0A7G3B5I6_LUTLO</name>
<dbReference type="AlphaFoldDB" id="A0A7G3B5I6"/>
<sequence>MECIGGICCSSKGCWEPCKGTIQCSCSCWESCPGSPTLNCDTSQSCRCFWPLNTNQSSWCCHGTFFRQTNIWDCWCFLRLHPSRSIIDLNLAPLNHSAVKTFACSLRIATISECYKTESLASALIENNLNIEDCSELPEHSS</sequence>
<organism evidence="1">
    <name type="scientific">Lutzomyia longipalpis</name>
    <name type="common">Sand fly</name>
    <dbReference type="NCBI Taxonomy" id="7200"/>
    <lineage>
        <taxon>Eukaryota</taxon>
        <taxon>Metazoa</taxon>
        <taxon>Ecdysozoa</taxon>
        <taxon>Arthropoda</taxon>
        <taxon>Hexapoda</taxon>
        <taxon>Insecta</taxon>
        <taxon>Pterygota</taxon>
        <taxon>Neoptera</taxon>
        <taxon>Endopterygota</taxon>
        <taxon>Diptera</taxon>
        <taxon>Nematocera</taxon>
        <taxon>Psychodoidea</taxon>
        <taxon>Psychodidae</taxon>
        <taxon>Lutzomyia</taxon>
        <taxon>Lutzomyia</taxon>
    </lineage>
</organism>
<reference evidence="1" key="1">
    <citation type="journal article" date="2020" name="BMC">
        <title>Leishmania infection induces a limited differential gene expression in the sand fly midgut.</title>
        <authorList>
            <person name="Coutinho-Abreu I.V."/>
            <person name="Serafim T.D."/>
            <person name="Meneses C."/>
            <person name="Kamhawi S."/>
            <person name="Oliveira F."/>
            <person name="Valenzuela J.G."/>
        </authorList>
    </citation>
    <scope>NUCLEOTIDE SEQUENCE</scope>
    <source>
        <strain evidence="1">Jacobina</strain>
        <tissue evidence="1">Midgut</tissue>
    </source>
</reference>